<name>A0A6M0K0K9_9GAMM</name>
<organism evidence="2 3">
    <name type="scientific">Thiorhodococcus minor</name>
    <dbReference type="NCBI Taxonomy" id="57489"/>
    <lineage>
        <taxon>Bacteria</taxon>
        <taxon>Pseudomonadati</taxon>
        <taxon>Pseudomonadota</taxon>
        <taxon>Gammaproteobacteria</taxon>
        <taxon>Chromatiales</taxon>
        <taxon>Chromatiaceae</taxon>
        <taxon>Thiorhodococcus</taxon>
    </lineage>
</organism>
<evidence type="ECO:0000313" key="3">
    <source>
        <dbReference type="Proteomes" id="UP000483379"/>
    </source>
</evidence>
<dbReference type="Proteomes" id="UP000483379">
    <property type="component" value="Unassembled WGS sequence"/>
</dbReference>
<dbReference type="EMBL" id="JAAIJQ010000036">
    <property type="protein sequence ID" value="NEV62834.1"/>
    <property type="molecule type" value="Genomic_DNA"/>
</dbReference>
<feature type="domain" description="DUF4832" evidence="1">
    <location>
        <begin position="297"/>
        <end position="406"/>
    </location>
</feature>
<dbReference type="Gene3D" id="3.20.20.80">
    <property type="entry name" value="Glycosidases"/>
    <property type="match status" value="1"/>
</dbReference>
<keyword evidence="3" id="KW-1185">Reference proteome</keyword>
<reference evidence="2 3" key="1">
    <citation type="submission" date="2020-02" db="EMBL/GenBank/DDBJ databases">
        <title>Genome sequences of Thiorhodococcus mannitoliphagus and Thiorhodococcus minor, purple sulfur photosynthetic bacteria in the gammaproteobacterial family, Chromatiaceae.</title>
        <authorList>
            <person name="Aviles F.A."/>
            <person name="Meyer T.E."/>
            <person name="Kyndt J.A."/>
        </authorList>
    </citation>
    <scope>NUCLEOTIDE SEQUENCE [LARGE SCALE GENOMIC DNA]</scope>
    <source>
        <strain evidence="2 3">DSM 11518</strain>
    </source>
</reference>
<accession>A0A6M0K0K9</accession>
<evidence type="ECO:0000259" key="1">
    <source>
        <dbReference type="Pfam" id="PF16116"/>
    </source>
</evidence>
<evidence type="ECO:0000313" key="2">
    <source>
        <dbReference type="EMBL" id="NEV62834.1"/>
    </source>
</evidence>
<dbReference type="AlphaFoldDB" id="A0A6M0K0K9"/>
<protein>
    <recommendedName>
        <fullName evidence="1">DUF4832 domain-containing protein</fullName>
    </recommendedName>
</protein>
<dbReference type="InterPro" id="IPR032267">
    <property type="entry name" value="DUF4832"/>
</dbReference>
<comment type="caution">
    <text evidence="2">The sequence shown here is derived from an EMBL/GenBank/DDBJ whole genome shotgun (WGS) entry which is preliminary data.</text>
</comment>
<dbReference type="Pfam" id="PF16116">
    <property type="entry name" value="DUF4832"/>
    <property type="match status" value="1"/>
</dbReference>
<gene>
    <name evidence="2" type="ORF">G3446_13195</name>
</gene>
<sequence>MNRSVDAIATIRYIRLQWSLLEPDADNEWNFAPLDSAIEKSASDGKQAAIAVMGHTPKLGGRSRYTQAIPRWYLEAAEARGPRCTEVGDGGGLPRGCTHYLTDYVLGCQSGETCQGLWTFNHNDDAYIRQQVELIQALRERYDTPDWAGRIAYVDVRGGLGSWTEGHVDGVRLAGSGEQWPMPSYENKVKIAEAYLSFEYLPIVANIRNGGMAREAAVESQWVYLCEQGRRRNKIVGWRTDGLDTTKYLIDPVFSAHPFMKDCWKQGPVHGELNARALADPSPVDRDPWSAGRTQYFALNKRMEAWHVSGWSTKYHPYPGDPETYRAALDEWRAIGGYRLGVSSAAIPDALEAGTPFQMSIDLRNSGTAPVYRRWYRLGVRFEHLETGDSIVLSLPGDLTAVMPDEPPTGLVAKGAALDRPGLYRVSVGVIQDPRFTQVRPLKLAHRVEDCRLVGETYWCDLAEVGVD</sequence>
<dbReference type="RefSeq" id="WP_164453301.1">
    <property type="nucleotide sequence ID" value="NZ_JAAIJQ010000036.1"/>
</dbReference>
<proteinExistence type="predicted"/>